<dbReference type="GO" id="GO:0001517">
    <property type="term" value="F:N-acetylglucosamine 6-O-sulfotransferase activity"/>
    <property type="evidence" value="ECO:0007669"/>
    <property type="project" value="TreeGrafter"/>
</dbReference>
<proteinExistence type="predicted"/>
<dbReference type="GO" id="GO:0006790">
    <property type="term" value="P:sulfur compound metabolic process"/>
    <property type="evidence" value="ECO:0007669"/>
    <property type="project" value="TreeGrafter"/>
</dbReference>
<dbReference type="InterPro" id="IPR027417">
    <property type="entry name" value="P-loop_NTPase"/>
</dbReference>
<sequence>MQKDNQTIIQNPFFMVGAVRSGTTLLRLMLDYHPKIAFAPEFEYAVSEVSDEGVFPEMTEYHRYLDENAVFKRCNFSVDPFLSYKDLVDDFLHQKIKPGVEIVGATVHEHFDRCLHIWPNAKFIHIIRDPRDVARSAIAMGWCGNVWVGSEIWVETERLWGEFAKTLSPEQYIEIKYEDLIADHESVLSRICEFMGTEYDAGMMDYVKDTTYDVPDPSRVYPWRKKLDELGVQQVESQCGELIEQRGYELSGLPLKTFTARQAQDFVKDSDRKKRQFRINRYGFWLLSFAKLTKMLKISWMNDYFQNKIDHVSSQYIK</sequence>
<dbReference type="OrthoDB" id="255821at2"/>
<keyword evidence="2" id="KW-1185">Reference proteome</keyword>
<accession>A0A545TBL5</accession>
<gene>
    <name evidence="1" type="ORF">FLL45_06420</name>
</gene>
<name>A0A545TBL5_9GAMM</name>
<dbReference type="Pfam" id="PF13469">
    <property type="entry name" value="Sulfotransfer_3"/>
    <property type="match status" value="1"/>
</dbReference>
<evidence type="ECO:0000313" key="1">
    <source>
        <dbReference type="EMBL" id="TQV74594.1"/>
    </source>
</evidence>
<dbReference type="EMBL" id="VIKR01000002">
    <property type="protein sequence ID" value="TQV74594.1"/>
    <property type="molecule type" value="Genomic_DNA"/>
</dbReference>
<protein>
    <submittedName>
        <fullName evidence="1">Sulfotransferase</fullName>
    </submittedName>
</protein>
<dbReference type="Gene3D" id="3.40.50.300">
    <property type="entry name" value="P-loop containing nucleotide triphosphate hydrolases"/>
    <property type="match status" value="1"/>
</dbReference>
<reference evidence="1 2" key="1">
    <citation type="submission" date="2019-06" db="EMBL/GenBank/DDBJ databases">
        <title>Draft genome of Aliikangiella marina GYP-15.</title>
        <authorList>
            <person name="Wang G."/>
        </authorList>
    </citation>
    <scope>NUCLEOTIDE SEQUENCE [LARGE SCALE GENOMIC DNA]</scope>
    <source>
        <strain evidence="1 2">GYP-15</strain>
    </source>
</reference>
<dbReference type="Proteomes" id="UP000317839">
    <property type="component" value="Unassembled WGS sequence"/>
</dbReference>
<dbReference type="PANTHER" id="PTHR10704:SF44">
    <property type="entry name" value="LD35051P-RELATED"/>
    <property type="match status" value="1"/>
</dbReference>
<dbReference type="InterPro" id="IPR051135">
    <property type="entry name" value="Gal/GlcNAc/GalNAc_ST"/>
</dbReference>
<dbReference type="GO" id="GO:0006044">
    <property type="term" value="P:N-acetylglucosamine metabolic process"/>
    <property type="evidence" value="ECO:0007669"/>
    <property type="project" value="TreeGrafter"/>
</dbReference>
<keyword evidence="1" id="KW-0808">Transferase</keyword>
<dbReference type="SUPFAM" id="SSF52540">
    <property type="entry name" value="P-loop containing nucleoside triphosphate hydrolases"/>
    <property type="match status" value="1"/>
</dbReference>
<dbReference type="PANTHER" id="PTHR10704">
    <property type="entry name" value="CARBOHYDRATE SULFOTRANSFERASE"/>
    <property type="match status" value="1"/>
</dbReference>
<comment type="caution">
    <text evidence="1">The sequence shown here is derived from an EMBL/GenBank/DDBJ whole genome shotgun (WGS) entry which is preliminary data.</text>
</comment>
<organism evidence="1 2">
    <name type="scientific">Aliikangiella marina</name>
    <dbReference type="NCBI Taxonomy" id="1712262"/>
    <lineage>
        <taxon>Bacteria</taxon>
        <taxon>Pseudomonadati</taxon>
        <taxon>Pseudomonadota</taxon>
        <taxon>Gammaproteobacteria</taxon>
        <taxon>Oceanospirillales</taxon>
        <taxon>Pleioneaceae</taxon>
        <taxon>Aliikangiella</taxon>
    </lineage>
</organism>
<dbReference type="AlphaFoldDB" id="A0A545TBL5"/>
<evidence type="ECO:0000313" key="2">
    <source>
        <dbReference type="Proteomes" id="UP000317839"/>
    </source>
</evidence>
<dbReference type="RefSeq" id="WP_142941209.1">
    <property type="nucleotide sequence ID" value="NZ_VIKR01000002.1"/>
</dbReference>